<proteinExistence type="predicted"/>
<gene>
    <name evidence="1" type="ORF">EVAR_71090_1</name>
</gene>
<evidence type="ECO:0000313" key="1">
    <source>
        <dbReference type="EMBL" id="GBP17222.1"/>
    </source>
</evidence>
<protein>
    <submittedName>
        <fullName evidence="1">Uncharacterized protein</fullName>
    </submittedName>
</protein>
<comment type="caution">
    <text evidence="1">The sequence shown here is derived from an EMBL/GenBank/DDBJ whole genome shotgun (WGS) entry which is preliminary data.</text>
</comment>
<dbReference type="OrthoDB" id="8067212at2759"/>
<keyword evidence="2" id="KW-1185">Reference proteome</keyword>
<evidence type="ECO:0000313" key="2">
    <source>
        <dbReference type="Proteomes" id="UP000299102"/>
    </source>
</evidence>
<dbReference type="AlphaFoldDB" id="A0A4C1TT76"/>
<dbReference type="EMBL" id="BGZK01006242">
    <property type="protein sequence ID" value="GBP17222.1"/>
    <property type="molecule type" value="Genomic_DNA"/>
</dbReference>
<accession>A0A4C1TT76</accession>
<sequence>MLMLFDNSVQFGPAYYPQYIFSYYPPHNNGFVGGYQQQALGQQIHYGTSQQQALGQQINSGASLGGYQQQILGQQPSLGISLGGYQQQALGQHSSSGTSLAGYQQQTLGQQMNTELPWEAIKAWFDNTSYFSTISGFK</sequence>
<dbReference type="Proteomes" id="UP000299102">
    <property type="component" value="Unassembled WGS sequence"/>
</dbReference>
<name>A0A4C1TT76_EUMVA</name>
<reference evidence="1 2" key="1">
    <citation type="journal article" date="2019" name="Commun. Biol.">
        <title>The bagworm genome reveals a unique fibroin gene that provides high tensile strength.</title>
        <authorList>
            <person name="Kono N."/>
            <person name="Nakamura H."/>
            <person name="Ohtoshi R."/>
            <person name="Tomita M."/>
            <person name="Numata K."/>
            <person name="Arakawa K."/>
        </authorList>
    </citation>
    <scope>NUCLEOTIDE SEQUENCE [LARGE SCALE GENOMIC DNA]</scope>
</reference>
<organism evidence="1 2">
    <name type="scientific">Eumeta variegata</name>
    <name type="common">Bagworm moth</name>
    <name type="synonym">Eumeta japonica</name>
    <dbReference type="NCBI Taxonomy" id="151549"/>
    <lineage>
        <taxon>Eukaryota</taxon>
        <taxon>Metazoa</taxon>
        <taxon>Ecdysozoa</taxon>
        <taxon>Arthropoda</taxon>
        <taxon>Hexapoda</taxon>
        <taxon>Insecta</taxon>
        <taxon>Pterygota</taxon>
        <taxon>Neoptera</taxon>
        <taxon>Endopterygota</taxon>
        <taxon>Lepidoptera</taxon>
        <taxon>Glossata</taxon>
        <taxon>Ditrysia</taxon>
        <taxon>Tineoidea</taxon>
        <taxon>Psychidae</taxon>
        <taxon>Oiketicinae</taxon>
        <taxon>Eumeta</taxon>
    </lineage>
</organism>